<evidence type="ECO:0000313" key="2">
    <source>
        <dbReference type="Proteomes" id="UP000649617"/>
    </source>
</evidence>
<evidence type="ECO:0000313" key="1">
    <source>
        <dbReference type="EMBL" id="CAE7387138.1"/>
    </source>
</evidence>
<accession>A0A812QEY9</accession>
<proteinExistence type="predicted"/>
<dbReference type="Proteomes" id="UP000649617">
    <property type="component" value="Unassembled WGS sequence"/>
</dbReference>
<dbReference type="EMBL" id="CAJNIZ010016549">
    <property type="protein sequence ID" value="CAE7387138.1"/>
    <property type="molecule type" value="Genomic_DNA"/>
</dbReference>
<feature type="non-terminal residue" evidence="1">
    <location>
        <position position="1"/>
    </location>
</feature>
<name>A0A812QEY9_SYMPI</name>
<organism evidence="1 2">
    <name type="scientific">Symbiodinium pilosum</name>
    <name type="common">Dinoflagellate</name>
    <dbReference type="NCBI Taxonomy" id="2952"/>
    <lineage>
        <taxon>Eukaryota</taxon>
        <taxon>Sar</taxon>
        <taxon>Alveolata</taxon>
        <taxon>Dinophyceae</taxon>
        <taxon>Suessiales</taxon>
        <taxon>Symbiodiniaceae</taxon>
        <taxon>Symbiodinium</taxon>
    </lineage>
</organism>
<feature type="non-terminal residue" evidence="1">
    <location>
        <position position="78"/>
    </location>
</feature>
<keyword evidence="2" id="KW-1185">Reference proteome</keyword>
<gene>
    <name evidence="1" type="ORF">SPIL2461_LOCUS9483</name>
</gene>
<protein>
    <submittedName>
        <fullName evidence="1">Uncharacterized protein</fullName>
    </submittedName>
</protein>
<dbReference type="AlphaFoldDB" id="A0A812QEY9"/>
<comment type="caution">
    <text evidence="1">The sequence shown here is derived from an EMBL/GenBank/DDBJ whole genome shotgun (WGS) entry which is preliminary data.</text>
</comment>
<sequence>EIWLQNRITGQAPLIVETNGVVTTALSDKNADLEELQAIFDRAAPKRYDRADTDQKDRLGFLAEDLQHGGVTGKTKWG</sequence>
<reference evidence="1" key="1">
    <citation type="submission" date="2021-02" db="EMBL/GenBank/DDBJ databases">
        <authorList>
            <person name="Dougan E. K."/>
            <person name="Rhodes N."/>
            <person name="Thang M."/>
            <person name="Chan C."/>
        </authorList>
    </citation>
    <scope>NUCLEOTIDE SEQUENCE</scope>
</reference>